<feature type="domain" description="Glycosyl transferase family 1" evidence="1">
    <location>
        <begin position="173"/>
        <end position="299"/>
    </location>
</feature>
<organism evidence="2 3">
    <name type="scientific">Massilicoli timonensis</name>
    <dbReference type="NCBI Taxonomy" id="2015901"/>
    <lineage>
        <taxon>Bacteria</taxon>
        <taxon>Bacillati</taxon>
        <taxon>Bacillota</taxon>
        <taxon>Erysipelotrichia</taxon>
        <taxon>Erysipelotrichales</taxon>
        <taxon>Erysipelotrichaceae</taxon>
        <taxon>Massilicoli</taxon>
    </lineage>
</organism>
<dbReference type="Pfam" id="PF00534">
    <property type="entry name" value="Glycos_transf_1"/>
    <property type="match status" value="1"/>
</dbReference>
<reference evidence="2 3" key="1">
    <citation type="submission" date="2022-06" db="EMBL/GenBank/DDBJ databases">
        <title>Isolation of gut microbiota from human fecal samples.</title>
        <authorList>
            <person name="Pamer E.G."/>
            <person name="Barat B."/>
            <person name="Waligurski E."/>
            <person name="Medina S."/>
            <person name="Paddock L."/>
            <person name="Mostad J."/>
        </authorList>
    </citation>
    <scope>NUCLEOTIDE SEQUENCE [LARGE SCALE GENOMIC DNA]</scope>
    <source>
        <strain evidence="2 3">DFI.6.1</strain>
    </source>
</reference>
<comment type="caution">
    <text evidence="2">The sequence shown here is derived from an EMBL/GenBank/DDBJ whole genome shotgun (WGS) entry which is preliminary data.</text>
</comment>
<proteinExistence type="predicted"/>
<accession>A0ABT1SN38</accession>
<gene>
    <name evidence="2" type="ORF">NE663_10185</name>
</gene>
<dbReference type="Proteomes" id="UP001524435">
    <property type="component" value="Unassembled WGS sequence"/>
</dbReference>
<evidence type="ECO:0000313" key="2">
    <source>
        <dbReference type="EMBL" id="MCQ5122619.1"/>
    </source>
</evidence>
<protein>
    <submittedName>
        <fullName evidence="2">Glycosyltransferase</fullName>
    </submittedName>
</protein>
<dbReference type="Gene3D" id="3.40.50.2000">
    <property type="entry name" value="Glycogen Phosphorylase B"/>
    <property type="match status" value="2"/>
</dbReference>
<dbReference type="RefSeq" id="WP_256198313.1">
    <property type="nucleotide sequence ID" value="NZ_JANGCH010000021.1"/>
</dbReference>
<name>A0ABT1SN38_9FIRM</name>
<evidence type="ECO:0000313" key="3">
    <source>
        <dbReference type="Proteomes" id="UP001524435"/>
    </source>
</evidence>
<dbReference type="InterPro" id="IPR001296">
    <property type="entry name" value="Glyco_trans_1"/>
</dbReference>
<sequence length="369" mass="43668">MKGIFITYVPTEKDTTGVGKKIRGQIQAFNKNDLYCSEITMYHSTSKLMRLLYKFPFYNGAPIWKWDTCFEQIDYLYMRRPLVVSGYMIKFLKRIKKRNPFVKIIYEIPTYPYDKELYSFKFRHLLIWKDRFNRKKLHDVVDRIVTLTDDKIIFHTPTLKILNGVDLKENSVKKISRNNDETIQICAVAIFKEWHGYERVLYGLAQYYHNGGTRNIVCHFVGDGSELAFYKKIVDEKQLNEHVKFYGMLKDQELISIYNQCRLSLESFGSYKKNIKISCGLKSREMLARGLPLIAGNHVDLFMERDFPYFLEFPNNDSIIDFQKIIDFYDRIYTTESEEVVIQKIRSFAENHVDIEAGMKTVIEYIKCG</sequence>
<keyword evidence="3" id="KW-1185">Reference proteome</keyword>
<dbReference type="EMBL" id="JANGCH010000021">
    <property type="protein sequence ID" value="MCQ5122619.1"/>
    <property type="molecule type" value="Genomic_DNA"/>
</dbReference>
<evidence type="ECO:0000259" key="1">
    <source>
        <dbReference type="Pfam" id="PF00534"/>
    </source>
</evidence>
<dbReference type="SUPFAM" id="SSF53756">
    <property type="entry name" value="UDP-Glycosyltransferase/glycogen phosphorylase"/>
    <property type="match status" value="1"/>
</dbReference>